<evidence type="ECO:0000313" key="3">
    <source>
        <dbReference type="Proteomes" id="UP000664904"/>
    </source>
</evidence>
<organism evidence="2 3">
    <name type="scientific">Pseudoalteromonas xiamenensis</name>
    <dbReference type="NCBI Taxonomy" id="882626"/>
    <lineage>
        <taxon>Bacteria</taxon>
        <taxon>Pseudomonadati</taxon>
        <taxon>Pseudomonadota</taxon>
        <taxon>Gammaproteobacteria</taxon>
        <taxon>Alteromonadales</taxon>
        <taxon>Pseudoalteromonadaceae</taxon>
        <taxon>Pseudoalteromonas</taxon>
    </lineage>
</organism>
<dbReference type="RefSeq" id="WP_208842754.1">
    <property type="nucleotide sequence ID" value="NZ_CP072133.1"/>
</dbReference>
<dbReference type="GO" id="GO:0005886">
    <property type="term" value="C:plasma membrane"/>
    <property type="evidence" value="ECO:0007669"/>
    <property type="project" value="TreeGrafter"/>
</dbReference>
<dbReference type="Pfam" id="PF04247">
    <property type="entry name" value="SirB"/>
    <property type="match status" value="1"/>
</dbReference>
<feature type="transmembrane region" description="Helical" evidence="1">
    <location>
        <begin position="98"/>
        <end position="116"/>
    </location>
</feature>
<protein>
    <submittedName>
        <fullName evidence="2">SirB2 family protein</fullName>
    </submittedName>
</protein>
<dbReference type="AlphaFoldDB" id="A0A975DFX9"/>
<dbReference type="Proteomes" id="UP000664904">
    <property type="component" value="Chromosome"/>
</dbReference>
<sequence length="123" mass="13240">MSYIAIKHTHLLFVVLSILLFYTRSATRIFDSKLAKNKVLFISSHATDTFLLLSAIALIVSSGMSVTQPWLMEKIALVVAYIGLGVVAAKTSSQATRIGLVVVITGLFALIGKLAVSKTAFLL</sequence>
<dbReference type="KEGG" id="pxi:J5O05_14920"/>
<dbReference type="EMBL" id="CP072133">
    <property type="protein sequence ID" value="QTH71113.1"/>
    <property type="molecule type" value="Genomic_DNA"/>
</dbReference>
<dbReference type="InterPro" id="IPR007360">
    <property type="entry name" value="SirB"/>
</dbReference>
<gene>
    <name evidence="2" type="ORF">J5O05_14920</name>
</gene>
<feature type="transmembrane region" description="Helical" evidence="1">
    <location>
        <begin position="49"/>
        <end position="67"/>
    </location>
</feature>
<dbReference type="PANTHER" id="PTHR39594:SF1">
    <property type="entry name" value="PROTEIN YCHQ"/>
    <property type="match status" value="1"/>
</dbReference>
<evidence type="ECO:0000313" key="2">
    <source>
        <dbReference type="EMBL" id="QTH71113.1"/>
    </source>
</evidence>
<keyword evidence="1" id="KW-0472">Membrane</keyword>
<keyword evidence="1" id="KW-1133">Transmembrane helix</keyword>
<dbReference type="PANTHER" id="PTHR39594">
    <property type="entry name" value="PROTEIN YCHQ"/>
    <property type="match status" value="1"/>
</dbReference>
<reference evidence="2" key="1">
    <citation type="submission" date="2021-03" db="EMBL/GenBank/DDBJ databases">
        <title>Complete Genome of Pseudoalteromonas xiamenensis STKMTI.2, a new potential marine bacterium producing anti-Vibrio compounds.</title>
        <authorList>
            <person name="Handayani D.P."/>
            <person name="Isnansetyo A."/>
            <person name="Istiqomah I."/>
            <person name="Jumina J."/>
        </authorList>
    </citation>
    <scope>NUCLEOTIDE SEQUENCE</scope>
    <source>
        <strain evidence="2">STKMTI.2</strain>
    </source>
</reference>
<keyword evidence="3" id="KW-1185">Reference proteome</keyword>
<name>A0A975DFX9_9GAMM</name>
<keyword evidence="1" id="KW-0812">Transmembrane</keyword>
<evidence type="ECO:0000256" key="1">
    <source>
        <dbReference type="SAM" id="Phobius"/>
    </source>
</evidence>
<feature type="transmembrane region" description="Helical" evidence="1">
    <location>
        <begin position="74"/>
        <end position="92"/>
    </location>
</feature>
<accession>A0A975DFX9</accession>
<dbReference type="PIRSF" id="PIRSF005610">
    <property type="entry name" value="SirB"/>
    <property type="match status" value="1"/>
</dbReference>
<proteinExistence type="predicted"/>